<dbReference type="PROSITE" id="PS50943">
    <property type="entry name" value="HTH_CROC1"/>
    <property type="match status" value="1"/>
</dbReference>
<evidence type="ECO:0000259" key="1">
    <source>
        <dbReference type="PROSITE" id="PS50943"/>
    </source>
</evidence>
<dbReference type="InterPro" id="IPR010982">
    <property type="entry name" value="Lambda_DNA-bd_dom_sf"/>
</dbReference>
<feature type="domain" description="HTH cro/C1-type" evidence="1">
    <location>
        <begin position="15"/>
        <end position="68"/>
    </location>
</feature>
<gene>
    <name evidence="2" type="ORF">H8S65_11300</name>
</gene>
<evidence type="ECO:0000313" key="2">
    <source>
        <dbReference type="EMBL" id="MBC5633345.1"/>
    </source>
</evidence>
<keyword evidence="3" id="KW-1185">Reference proteome</keyword>
<dbReference type="EMBL" id="JACOOJ010000018">
    <property type="protein sequence ID" value="MBC5633345.1"/>
    <property type="molecule type" value="Genomic_DNA"/>
</dbReference>
<organism evidence="2 3">
    <name type="scientific">Parabacteroides hominis</name>
    <dbReference type="NCBI Taxonomy" id="2763057"/>
    <lineage>
        <taxon>Bacteria</taxon>
        <taxon>Pseudomonadati</taxon>
        <taxon>Bacteroidota</taxon>
        <taxon>Bacteroidia</taxon>
        <taxon>Bacteroidales</taxon>
        <taxon>Tannerellaceae</taxon>
        <taxon>Parabacteroides</taxon>
    </lineage>
</organism>
<accession>A0ABR7DPJ5</accession>
<comment type="caution">
    <text evidence="2">The sequence shown here is derived from an EMBL/GenBank/DDBJ whole genome shotgun (WGS) entry which is preliminary data.</text>
</comment>
<dbReference type="Proteomes" id="UP000651475">
    <property type="component" value="Unassembled WGS sequence"/>
</dbReference>
<proteinExistence type="predicted"/>
<sequence length="129" mass="14762">METTAVRRSNHGANVKRWREWRNINQDVLAEKIGVSQAALSGYEKRDKLEPEILKKICDALNIPEEAITEMDSDTAINIISSTFNDHASGVNYYPTFNPIDKIAELYERLLKSEQEKVAILQEVIQDQK</sequence>
<protein>
    <submittedName>
        <fullName evidence="2">Helix-turn-helix transcriptional regulator</fullName>
    </submittedName>
</protein>
<dbReference type="Pfam" id="PF01381">
    <property type="entry name" value="HTH_3"/>
    <property type="match status" value="1"/>
</dbReference>
<dbReference type="RefSeq" id="WP_186930084.1">
    <property type="nucleotide sequence ID" value="NZ_JACOOJ010000018.1"/>
</dbReference>
<dbReference type="SUPFAM" id="SSF47413">
    <property type="entry name" value="lambda repressor-like DNA-binding domains"/>
    <property type="match status" value="1"/>
</dbReference>
<evidence type="ECO:0000313" key="3">
    <source>
        <dbReference type="Proteomes" id="UP000651475"/>
    </source>
</evidence>
<dbReference type="CDD" id="cd00093">
    <property type="entry name" value="HTH_XRE"/>
    <property type="match status" value="1"/>
</dbReference>
<dbReference type="SMART" id="SM00530">
    <property type="entry name" value="HTH_XRE"/>
    <property type="match status" value="1"/>
</dbReference>
<dbReference type="Gene3D" id="1.10.260.40">
    <property type="entry name" value="lambda repressor-like DNA-binding domains"/>
    <property type="match status" value="1"/>
</dbReference>
<name>A0ABR7DPJ5_9BACT</name>
<dbReference type="InterPro" id="IPR001387">
    <property type="entry name" value="Cro/C1-type_HTH"/>
</dbReference>
<reference evidence="2 3" key="1">
    <citation type="submission" date="2020-08" db="EMBL/GenBank/DDBJ databases">
        <title>Genome public.</title>
        <authorList>
            <person name="Liu C."/>
            <person name="Sun Q."/>
        </authorList>
    </citation>
    <scope>NUCLEOTIDE SEQUENCE [LARGE SCALE GENOMIC DNA]</scope>
    <source>
        <strain evidence="2 3">NSJ-79</strain>
    </source>
</reference>